<feature type="domain" description="Protein FecR C-terminal" evidence="3">
    <location>
        <begin position="251"/>
        <end position="318"/>
    </location>
</feature>
<dbReference type="GO" id="GO:0016989">
    <property type="term" value="F:sigma factor antagonist activity"/>
    <property type="evidence" value="ECO:0007669"/>
    <property type="project" value="TreeGrafter"/>
</dbReference>
<keyword evidence="1" id="KW-1133">Transmembrane helix</keyword>
<dbReference type="Proteomes" id="UP000823771">
    <property type="component" value="Unassembled WGS sequence"/>
</dbReference>
<dbReference type="Gene3D" id="2.60.120.1440">
    <property type="match status" value="1"/>
</dbReference>
<dbReference type="Pfam" id="PF16344">
    <property type="entry name" value="FecR_C"/>
    <property type="match status" value="1"/>
</dbReference>
<dbReference type="EMBL" id="JADILZ010000001">
    <property type="protein sequence ID" value="MBO8477288.1"/>
    <property type="molecule type" value="Genomic_DNA"/>
</dbReference>
<gene>
    <name evidence="4" type="ORF">IAB80_00045</name>
</gene>
<comment type="caution">
    <text evidence="4">The sequence shown here is derived from an EMBL/GenBank/DDBJ whole genome shotgun (WGS) entry which is preliminary data.</text>
</comment>
<evidence type="ECO:0000259" key="3">
    <source>
        <dbReference type="Pfam" id="PF16344"/>
    </source>
</evidence>
<keyword evidence="1" id="KW-0812">Transmembrane</keyword>
<protein>
    <submittedName>
        <fullName evidence="4">FecR family protein</fullName>
    </submittedName>
</protein>
<dbReference type="Pfam" id="PF04773">
    <property type="entry name" value="FecR"/>
    <property type="match status" value="1"/>
</dbReference>
<dbReference type="Gene3D" id="3.55.50.30">
    <property type="match status" value="1"/>
</dbReference>
<dbReference type="PIRSF" id="PIRSF018266">
    <property type="entry name" value="FecR"/>
    <property type="match status" value="1"/>
</dbReference>
<reference evidence="4" key="1">
    <citation type="submission" date="2020-10" db="EMBL/GenBank/DDBJ databases">
        <authorList>
            <person name="Gilroy R."/>
        </authorList>
    </citation>
    <scope>NUCLEOTIDE SEQUENCE</scope>
    <source>
        <strain evidence="4">2478</strain>
    </source>
</reference>
<evidence type="ECO:0000313" key="4">
    <source>
        <dbReference type="EMBL" id="MBO8477288.1"/>
    </source>
</evidence>
<evidence type="ECO:0000256" key="1">
    <source>
        <dbReference type="SAM" id="Phobius"/>
    </source>
</evidence>
<keyword evidence="1" id="KW-0472">Membrane</keyword>
<organism evidence="4 5">
    <name type="scientific">Candidatus Cryptobacteroides excrementipullorum</name>
    <dbReference type="NCBI Taxonomy" id="2840761"/>
    <lineage>
        <taxon>Bacteria</taxon>
        <taxon>Pseudomonadati</taxon>
        <taxon>Bacteroidota</taxon>
        <taxon>Bacteroidia</taxon>
        <taxon>Bacteroidales</taxon>
        <taxon>Candidatus Cryptobacteroides</taxon>
    </lineage>
</organism>
<name>A0A9D9NLB3_9BACT</name>
<dbReference type="PANTHER" id="PTHR30273:SF2">
    <property type="entry name" value="PROTEIN FECR"/>
    <property type="match status" value="1"/>
</dbReference>
<dbReference type="InterPro" id="IPR012373">
    <property type="entry name" value="Ferrdict_sens_TM"/>
</dbReference>
<accession>A0A9D9NLB3</accession>
<sequence>MEKKRLPVRLLARAFRNELDEKDRAELESWMKEPGNRDLYAEAWRFWDDVQGRASEYDPDGVELWERFRRKVSRRRKSAGVIRMAAAVAAAVLVILAGVLCLSQAGQREPDIVAVKSMSGKSGTVLPDGTVVWLNSASSIKYDNASFGRRDRAVTLDGEAYFNVAKDLKKEFTVSAGGLSVRVTGTSFNVKESGRTVVVSLAEGSVELSSPSGDGLSLVPGEKAVFDRCSGKLSVIPGNVSCDICWARESLNFKSRPIGEICRYLSVWYGVPIRTVPSLEDEYAYTFTVTDEPLEEILVIMGRINPIEYEVADGVYTIRELR</sequence>
<dbReference type="InterPro" id="IPR006860">
    <property type="entry name" value="FecR"/>
</dbReference>
<evidence type="ECO:0000259" key="2">
    <source>
        <dbReference type="Pfam" id="PF04773"/>
    </source>
</evidence>
<evidence type="ECO:0000313" key="5">
    <source>
        <dbReference type="Proteomes" id="UP000823771"/>
    </source>
</evidence>
<dbReference type="InterPro" id="IPR032508">
    <property type="entry name" value="FecR_C"/>
</dbReference>
<feature type="domain" description="FecR protein" evidence="2">
    <location>
        <begin position="125"/>
        <end position="207"/>
    </location>
</feature>
<dbReference type="AlphaFoldDB" id="A0A9D9NLB3"/>
<dbReference type="PANTHER" id="PTHR30273">
    <property type="entry name" value="PERIPLASMIC SIGNAL SENSOR AND SIGMA FACTOR ACTIVATOR FECR-RELATED"/>
    <property type="match status" value="1"/>
</dbReference>
<reference evidence="4" key="2">
    <citation type="journal article" date="2021" name="PeerJ">
        <title>Extensive microbial diversity within the chicken gut microbiome revealed by metagenomics and culture.</title>
        <authorList>
            <person name="Gilroy R."/>
            <person name="Ravi A."/>
            <person name="Getino M."/>
            <person name="Pursley I."/>
            <person name="Horton D.L."/>
            <person name="Alikhan N.F."/>
            <person name="Baker D."/>
            <person name="Gharbi K."/>
            <person name="Hall N."/>
            <person name="Watson M."/>
            <person name="Adriaenssens E.M."/>
            <person name="Foster-Nyarko E."/>
            <person name="Jarju S."/>
            <person name="Secka A."/>
            <person name="Antonio M."/>
            <person name="Oren A."/>
            <person name="Chaudhuri R.R."/>
            <person name="La Ragione R."/>
            <person name="Hildebrand F."/>
            <person name="Pallen M.J."/>
        </authorList>
    </citation>
    <scope>NUCLEOTIDE SEQUENCE</scope>
    <source>
        <strain evidence="4">2478</strain>
    </source>
</reference>
<feature type="transmembrane region" description="Helical" evidence="1">
    <location>
        <begin position="80"/>
        <end position="100"/>
    </location>
</feature>
<proteinExistence type="predicted"/>